<keyword evidence="2" id="KW-0378">Hydrolase</keyword>
<evidence type="ECO:0000313" key="5">
    <source>
        <dbReference type="EMBL" id="HIU50970.1"/>
    </source>
</evidence>
<dbReference type="CDD" id="cd06595">
    <property type="entry name" value="GH31_u1"/>
    <property type="match status" value="1"/>
</dbReference>
<dbReference type="Pfam" id="PF01055">
    <property type="entry name" value="Glyco_hydro_31_2nd"/>
    <property type="match status" value="1"/>
</dbReference>
<reference evidence="5" key="1">
    <citation type="submission" date="2020-10" db="EMBL/GenBank/DDBJ databases">
        <authorList>
            <person name="Gilroy R."/>
        </authorList>
    </citation>
    <scope>NUCLEOTIDE SEQUENCE</scope>
    <source>
        <strain evidence="5">ChiGjej1B1-1684</strain>
    </source>
</reference>
<gene>
    <name evidence="5" type="ORF">IAD22_08170</name>
</gene>
<proteinExistence type="inferred from homology"/>
<dbReference type="EMBL" id="DVNG01000120">
    <property type="protein sequence ID" value="HIU50970.1"/>
    <property type="molecule type" value="Genomic_DNA"/>
</dbReference>
<dbReference type="PANTHER" id="PTHR43863:SF2">
    <property type="entry name" value="MALTASE-GLUCOAMYLASE"/>
    <property type="match status" value="1"/>
</dbReference>
<accession>A0A9D1LZP4</accession>
<feature type="domain" description="Glycosyl hydrolase family 31 C-terminal" evidence="4">
    <location>
        <begin position="491"/>
        <end position="582"/>
    </location>
</feature>
<dbReference type="GO" id="GO:0005975">
    <property type="term" value="P:carbohydrate metabolic process"/>
    <property type="evidence" value="ECO:0007669"/>
    <property type="project" value="InterPro"/>
</dbReference>
<dbReference type="InterPro" id="IPR051816">
    <property type="entry name" value="Glycosyl_Hydrolase_31"/>
</dbReference>
<dbReference type="Gene3D" id="3.20.20.80">
    <property type="entry name" value="Glycosidases"/>
    <property type="match status" value="1"/>
</dbReference>
<dbReference type="InterPro" id="IPR017853">
    <property type="entry name" value="GH"/>
</dbReference>
<dbReference type="InterPro" id="IPR000322">
    <property type="entry name" value="Glyco_hydro_31_TIM"/>
</dbReference>
<evidence type="ECO:0000259" key="4">
    <source>
        <dbReference type="Pfam" id="PF21365"/>
    </source>
</evidence>
<protein>
    <submittedName>
        <fullName evidence="5">DUF4968 domain-containing protein</fullName>
    </submittedName>
</protein>
<evidence type="ECO:0000256" key="1">
    <source>
        <dbReference type="ARBA" id="ARBA00007806"/>
    </source>
</evidence>
<dbReference type="Proteomes" id="UP000824118">
    <property type="component" value="Unassembled WGS sequence"/>
</dbReference>
<name>A0A9D1LZP4_9FIRM</name>
<dbReference type="InterPro" id="IPR013780">
    <property type="entry name" value="Glyco_hydro_b"/>
</dbReference>
<dbReference type="Pfam" id="PF21365">
    <property type="entry name" value="Glyco_hydro_31_3rd"/>
    <property type="match status" value="1"/>
</dbReference>
<dbReference type="Gene3D" id="2.60.40.1760">
    <property type="entry name" value="glycosyl hydrolase (family 31)"/>
    <property type="match status" value="1"/>
</dbReference>
<dbReference type="SUPFAM" id="SSF51011">
    <property type="entry name" value="Glycosyl hydrolase domain"/>
    <property type="match status" value="1"/>
</dbReference>
<dbReference type="AlphaFoldDB" id="A0A9D1LZP4"/>
<sequence length="774" mass="89319">MENNIISGEKYRITMLTQRLVRLEYSENGVFEDRPTQAVINRDFGKTEFTAEEKNGELIIETPYLKLTYNKKEFSNNGLSIKVLGNCSNYRSTWYYGDDFMDLGGTARTLDKANGSVPLSKGLISKNGFSVYDDSKSLVMTDDGFVKPRENQVTDIYFFGYGHDYKGCIKDFYHLCGSQPLLPRFALGNWWSRYYKYTQQSYMELIEKFENKGIPFSVSVLDMDWHLVDIDPKYGSGWTGYTWNRELFPDPKAFMTWLHEKGLKITLNVHPAAGARAFEDNYKEMAQELGVDWEKEETIEFDISDKKFLDAYFKYLHHPNEEMGVDFWWIDWQQQSHTKTEGLDPLWMLNHFHYLDSGREGKTPLTFSRYAGIGSHRYPIGFSGDTYITWDSLDFQPYFTSTASNVGYGWWSHDIGGHMHGYRDSELQLRWIQYGVFSPINRLHCSDNIFCGKEPWNYDIGTEIVMTKFLRLRHKLVPYLYTMNVCLREEGRPLILPMYYEYPEAKEAYNFKNQYYFGKDMIVCPITSPSNKKSCLGKVTGWLPSGYWYDIFTGTRYKGGMTKDFYRNNESIPVFVKAGTVLPLSAEVENSAKNPESFEVLVFAGDSGSFKMIEDKDEKAETRLETEFVYSWGDAPKLTISASGCFESVPENRRYSVKVYGQSFENASVLADGKPVDYEVSQKEKSSYTITLPYMKADTKLEIVFGNNELAENPVLDMTEKILNMASIEYDKKLELFTAVKNNMDEKNVCASLLTMKDEGDTTVDSIVELICAQ</sequence>
<dbReference type="GO" id="GO:0004553">
    <property type="term" value="F:hydrolase activity, hydrolyzing O-glycosyl compounds"/>
    <property type="evidence" value="ECO:0007669"/>
    <property type="project" value="InterPro"/>
</dbReference>
<evidence type="ECO:0000313" key="6">
    <source>
        <dbReference type="Proteomes" id="UP000824118"/>
    </source>
</evidence>
<comment type="similarity">
    <text evidence="1 2">Belongs to the glycosyl hydrolase 31 family.</text>
</comment>
<dbReference type="InterPro" id="IPR048395">
    <property type="entry name" value="Glyco_hydro_31_C"/>
</dbReference>
<dbReference type="Gene3D" id="2.60.40.1180">
    <property type="entry name" value="Golgi alpha-mannosidase II"/>
    <property type="match status" value="2"/>
</dbReference>
<reference evidence="5" key="2">
    <citation type="journal article" date="2021" name="PeerJ">
        <title>Extensive microbial diversity within the chicken gut microbiome revealed by metagenomics and culture.</title>
        <authorList>
            <person name="Gilroy R."/>
            <person name="Ravi A."/>
            <person name="Getino M."/>
            <person name="Pursley I."/>
            <person name="Horton D.L."/>
            <person name="Alikhan N.F."/>
            <person name="Baker D."/>
            <person name="Gharbi K."/>
            <person name="Hall N."/>
            <person name="Watson M."/>
            <person name="Adriaenssens E.M."/>
            <person name="Foster-Nyarko E."/>
            <person name="Jarju S."/>
            <person name="Secka A."/>
            <person name="Antonio M."/>
            <person name="Oren A."/>
            <person name="Chaudhuri R.R."/>
            <person name="La Ragione R."/>
            <person name="Hildebrand F."/>
            <person name="Pallen M.J."/>
        </authorList>
    </citation>
    <scope>NUCLEOTIDE SEQUENCE</scope>
    <source>
        <strain evidence="5">ChiGjej1B1-1684</strain>
    </source>
</reference>
<dbReference type="SUPFAM" id="SSF51445">
    <property type="entry name" value="(Trans)glycosidases"/>
    <property type="match status" value="1"/>
</dbReference>
<comment type="caution">
    <text evidence="5">The sequence shown here is derived from an EMBL/GenBank/DDBJ whole genome shotgun (WGS) entry which is preliminary data.</text>
</comment>
<organism evidence="5 6">
    <name type="scientific">Candidatus Limousia pullorum</name>
    <dbReference type="NCBI Taxonomy" id="2840860"/>
    <lineage>
        <taxon>Bacteria</taxon>
        <taxon>Bacillati</taxon>
        <taxon>Bacillota</taxon>
        <taxon>Clostridia</taxon>
        <taxon>Eubacteriales</taxon>
        <taxon>Oscillospiraceae</taxon>
        <taxon>Oscillospiraceae incertae sedis</taxon>
        <taxon>Candidatus Limousia</taxon>
    </lineage>
</organism>
<evidence type="ECO:0000256" key="2">
    <source>
        <dbReference type="RuleBase" id="RU361185"/>
    </source>
</evidence>
<keyword evidence="2" id="KW-0326">Glycosidase</keyword>
<feature type="domain" description="Glycoside hydrolase family 31 TIM barrel" evidence="3">
    <location>
        <begin position="180"/>
        <end position="483"/>
    </location>
</feature>
<evidence type="ECO:0000259" key="3">
    <source>
        <dbReference type="Pfam" id="PF01055"/>
    </source>
</evidence>
<dbReference type="PANTHER" id="PTHR43863">
    <property type="entry name" value="HYDROLASE, PUTATIVE (AFU_ORTHOLOGUE AFUA_1G03140)-RELATED"/>
    <property type="match status" value="1"/>
</dbReference>